<keyword evidence="3" id="KW-0804">Transcription</keyword>
<keyword evidence="7" id="KW-1185">Reference proteome</keyword>
<evidence type="ECO:0000256" key="2">
    <source>
        <dbReference type="ARBA" id="ARBA00023125"/>
    </source>
</evidence>
<dbReference type="SUPFAM" id="SSF48498">
    <property type="entry name" value="Tetracyclin repressor-like, C-terminal domain"/>
    <property type="match status" value="1"/>
</dbReference>
<keyword evidence="1" id="KW-0805">Transcription regulation</keyword>
<evidence type="ECO:0000256" key="3">
    <source>
        <dbReference type="ARBA" id="ARBA00023163"/>
    </source>
</evidence>
<dbReference type="InterPro" id="IPR023772">
    <property type="entry name" value="DNA-bd_HTH_TetR-type_CS"/>
</dbReference>
<dbReference type="PANTHER" id="PTHR30055:SF234">
    <property type="entry name" value="HTH-TYPE TRANSCRIPTIONAL REGULATOR BETI"/>
    <property type="match status" value="1"/>
</dbReference>
<dbReference type="InterPro" id="IPR001647">
    <property type="entry name" value="HTH_TetR"/>
</dbReference>
<evidence type="ECO:0000313" key="7">
    <source>
        <dbReference type="Proteomes" id="UP000077519"/>
    </source>
</evidence>
<accession>A0A177YBY7</accession>
<dbReference type="EMBL" id="LVHI01000023">
    <property type="protein sequence ID" value="OAK52961.1"/>
    <property type="molecule type" value="Genomic_DNA"/>
</dbReference>
<dbReference type="Pfam" id="PF00440">
    <property type="entry name" value="TetR_N"/>
    <property type="match status" value="1"/>
</dbReference>
<dbReference type="InterPro" id="IPR050109">
    <property type="entry name" value="HTH-type_TetR-like_transc_reg"/>
</dbReference>
<sequence>MTQTVDDQVLDAARSCILEFGVRRTTLAEIARRAKVSRPTVYRRWADTRAVVSSLLTREIGSVMPSFEAGAEAREQLASAVSVVADRVRLHPLFVKILRSDPDILATYILHRLGTSQSLIIDALAPILESGQRDGSIREGQPVHMATVLLLMVQSAVQSAEMVADRIPGDVLVAEFAYAVDAYLRPRVE</sequence>
<organism evidence="6 7">
    <name type="scientific">Rhodococcoides kyotonense</name>
    <dbReference type="NCBI Taxonomy" id="398843"/>
    <lineage>
        <taxon>Bacteria</taxon>
        <taxon>Bacillati</taxon>
        <taxon>Actinomycetota</taxon>
        <taxon>Actinomycetes</taxon>
        <taxon>Mycobacteriales</taxon>
        <taxon>Nocardiaceae</taxon>
        <taxon>Rhodococcoides</taxon>
    </lineage>
</organism>
<evidence type="ECO:0000256" key="4">
    <source>
        <dbReference type="PROSITE-ProRule" id="PRU00335"/>
    </source>
</evidence>
<dbReference type="InterPro" id="IPR009057">
    <property type="entry name" value="Homeodomain-like_sf"/>
</dbReference>
<dbReference type="GO" id="GO:0003700">
    <property type="term" value="F:DNA-binding transcription factor activity"/>
    <property type="evidence" value="ECO:0007669"/>
    <property type="project" value="TreeGrafter"/>
</dbReference>
<evidence type="ECO:0000259" key="5">
    <source>
        <dbReference type="PROSITE" id="PS50977"/>
    </source>
</evidence>
<dbReference type="InterPro" id="IPR036271">
    <property type="entry name" value="Tet_transcr_reg_TetR-rel_C_sf"/>
</dbReference>
<protein>
    <submittedName>
        <fullName evidence="6">TetR family transcriptional regulator</fullName>
    </submittedName>
</protein>
<reference evidence="6 7" key="1">
    <citation type="submission" date="2016-03" db="EMBL/GenBank/DDBJ databases">
        <title>Genome sequence of Rhodococcus kyotonensis KB10.</title>
        <authorList>
            <person name="Jeong H."/>
            <person name="Hong C.E."/>
            <person name="Jo S.H."/>
            <person name="Park J.M."/>
        </authorList>
    </citation>
    <scope>NUCLEOTIDE SEQUENCE [LARGE SCALE GENOMIC DNA]</scope>
    <source>
        <strain evidence="6 7">KB10</strain>
    </source>
</reference>
<evidence type="ECO:0000313" key="6">
    <source>
        <dbReference type="EMBL" id="OAK52961.1"/>
    </source>
</evidence>
<dbReference type="Gene3D" id="1.10.10.60">
    <property type="entry name" value="Homeodomain-like"/>
    <property type="match status" value="1"/>
</dbReference>
<dbReference type="PROSITE" id="PS50977">
    <property type="entry name" value="HTH_TETR_2"/>
    <property type="match status" value="1"/>
</dbReference>
<gene>
    <name evidence="6" type="ORF">A3K89_08700</name>
</gene>
<dbReference type="Gene3D" id="1.10.357.10">
    <property type="entry name" value="Tetracycline Repressor, domain 2"/>
    <property type="match status" value="1"/>
</dbReference>
<dbReference type="PANTHER" id="PTHR30055">
    <property type="entry name" value="HTH-TYPE TRANSCRIPTIONAL REGULATOR RUTR"/>
    <property type="match status" value="1"/>
</dbReference>
<dbReference type="SUPFAM" id="SSF46689">
    <property type="entry name" value="Homeodomain-like"/>
    <property type="match status" value="1"/>
</dbReference>
<name>A0A177YBY7_9NOCA</name>
<dbReference type="AlphaFoldDB" id="A0A177YBY7"/>
<dbReference type="GO" id="GO:0000976">
    <property type="term" value="F:transcription cis-regulatory region binding"/>
    <property type="evidence" value="ECO:0007669"/>
    <property type="project" value="TreeGrafter"/>
</dbReference>
<feature type="DNA-binding region" description="H-T-H motif" evidence="4">
    <location>
        <begin position="26"/>
        <end position="45"/>
    </location>
</feature>
<feature type="domain" description="HTH tetR-type" evidence="5">
    <location>
        <begin position="3"/>
        <end position="63"/>
    </location>
</feature>
<dbReference type="Proteomes" id="UP000077519">
    <property type="component" value="Unassembled WGS sequence"/>
</dbReference>
<proteinExistence type="predicted"/>
<comment type="caution">
    <text evidence="6">The sequence shown here is derived from an EMBL/GenBank/DDBJ whole genome shotgun (WGS) entry which is preliminary data.</text>
</comment>
<evidence type="ECO:0000256" key="1">
    <source>
        <dbReference type="ARBA" id="ARBA00023015"/>
    </source>
</evidence>
<dbReference type="PROSITE" id="PS01081">
    <property type="entry name" value="HTH_TETR_1"/>
    <property type="match status" value="1"/>
</dbReference>
<keyword evidence="2 4" id="KW-0238">DNA-binding</keyword>